<dbReference type="eggNOG" id="KOG2662">
    <property type="taxonomic scope" value="Eukaryota"/>
</dbReference>
<evidence type="ECO:0000313" key="2">
    <source>
        <dbReference type="EMBL" id="AES67864.2"/>
    </source>
</evidence>
<sequence>MVYYMRQLEFKHRTRQWLCTGDAHVFKAGALDIMRRTGLTLRDLRRILDPIFSSPCAYSIVPGRERAIIINVEHIQAIITADEVLLRDPSFVQELQARVRNDDSTTTVLETCLEAACSVLENEPKMLEQEAHTPLGELKSKTSTELLNNLEGLYKSNNERGIGTFSV</sequence>
<dbReference type="EMBL" id="CM001218">
    <property type="protein sequence ID" value="AES67864.2"/>
    <property type="molecule type" value="Genomic_DNA"/>
</dbReference>
<dbReference type="HOGENOM" id="CLU_1596949_0_0_1"/>
<gene>
    <name evidence="2" type="ordered locus">MTR_2g100150</name>
</gene>
<reference evidence="2 4" key="1">
    <citation type="journal article" date="2011" name="Nature">
        <title>The Medicago genome provides insight into the evolution of rhizobial symbioses.</title>
        <authorList>
            <person name="Young N.D."/>
            <person name="Debelle F."/>
            <person name="Oldroyd G.E."/>
            <person name="Geurts R."/>
            <person name="Cannon S.B."/>
            <person name="Udvardi M.K."/>
            <person name="Benedito V.A."/>
            <person name="Mayer K.F."/>
            <person name="Gouzy J."/>
            <person name="Schoof H."/>
            <person name="Van de Peer Y."/>
            <person name="Proost S."/>
            <person name="Cook D.R."/>
            <person name="Meyers B.C."/>
            <person name="Spannagl M."/>
            <person name="Cheung F."/>
            <person name="De Mita S."/>
            <person name="Krishnakumar V."/>
            <person name="Gundlach H."/>
            <person name="Zhou S."/>
            <person name="Mudge J."/>
            <person name="Bharti A.K."/>
            <person name="Murray J.D."/>
            <person name="Naoumkina M.A."/>
            <person name="Rosen B."/>
            <person name="Silverstein K.A."/>
            <person name="Tang H."/>
            <person name="Rombauts S."/>
            <person name="Zhao P.X."/>
            <person name="Zhou P."/>
            <person name="Barbe V."/>
            <person name="Bardou P."/>
            <person name="Bechner M."/>
            <person name="Bellec A."/>
            <person name="Berger A."/>
            <person name="Berges H."/>
            <person name="Bidwell S."/>
            <person name="Bisseling T."/>
            <person name="Choisne N."/>
            <person name="Couloux A."/>
            <person name="Denny R."/>
            <person name="Deshpande S."/>
            <person name="Dai X."/>
            <person name="Doyle J.J."/>
            <person name="Dudez A.M."/>
            <person name="Farmer A.D."/>
            <person name="Fouteau S."/>
            <person name="Franken C."/>
            <person name="Gibelin C."/>
            <person name="Gish J."/>
            <person name="Goldstein S."/>
            <person name="Gonzalez A.J."/>
            <person name="Green P.J."/>
            <person name="Hallab A."/>
            <person name="Hartog M."/>
            <person name="Hua A."/>
            <person name="Humphray S.J."/>
            <person name="Jeong D.H."/>
            <person name="Jing Y."/>
            <person name="Jocker A."/>
            <person name="Kenton S.M."/>
            <person name="Kim D.J."/>
            <person name="Klee K."/>
            <person name="Lai H."/>
            <person name="Lang C."/>
            <person name="Lin S."/>
            <person name="Macmil S.L."/>
            <person name="Magdelenat G."/>
            <person name="Matthews L."/>
            <person name="McCorrison J."/>
            <person name="Monaghan E.L."/>
            <person name="Mun J.H."/>
            <person name="Najar F.Z."/>
            <person name="Nicholson C."/>
            <person name="Noirot C."/>
            <person name="O'Bleness M."/>
            <person name="Paule C.R."/>
            <person name="Poulain J."/>
            <person name="Prion F."/>
            <person name="Qin B."/>
            <person name="Qu C."/>
            <person name="Retzel E.F."/>
            <person name="Riddle C."/>
            <person name="Sallet E."/>
            <person name="Samain S."/>
            <person name="Samson N."/>
            <person name="Sanders I."/>
            <person name="Saurat O."/>
            <person name="Scarpelli C."/>
            <person name="Schiex T."/>
            <person name="Segurens B."/>
            <person name="Severin A.J."/>
            <person name="Sherrier D.J."/>
            <person name="Shi R."/>
            <person name="Sims S."/>
            <person name="Singer S.R."/>
            <person name="Sinharoy S."/>
            <person name="Sterck L."/>
            <person name="Viollet A."/>
            <person name="Wang B.B."/>
            <person name="Wang K."/>
            <person name="Wang M."/>
            <person name="Wang X."/>
            <person name="Warfsmann J."/>
            <person name="Weissenbach J."/>
            <person name="White D.D."/>
            <person name="White J.D."/>
            <person name="Wiley G.B."/>
            <person name="Wincker P."/>
            <person name="Xing Y."/>
            <person name="Yang L."/>
            <person name="Yao Z."/>
            <person name="Ying F."/>
            <person name="Zhai J."/>
            <person name="Zhou L."/>
            <person name="Zuber A."/>
            <person name="Denarie J."/>
            <person name="Dixon R.A."/>
            <person name="May G.D."/>
            <person name="Schwartz D.C."/>
            <person name="Rogers J."/>
            <person name="Quetier F."/>
            <person name="Town C.D."/>
            <person name="Roe B.A."/>
        </authorList>
    </citation>
    <scope>NUCLEOTIDE SEQUENCE [LARGE SCALE GENOMIC DNA]</scope>
    <source>
        <strain evidence="2">A17</strain>
        <strain evidence="3 4">cv. Jemalong A17</strain>
    </source>
</reference>
<dbReference type="Gene3D" id="1.20.58.340">
    <property type="entry name" value="Magnesium transport protein CorA, transmembrane region"/>
    <property type="match status" value="1"/>
</dbReference>
<dbReference type="EnsemblPlants" id="AES67864">
    <property type="protein sequence ID" value="AES67864"/>
    <property type="gene ID" value="MTR_2g100150"/>
</dbReference>
<dbReference type="AlphaFoldDB" id="G7IUJ2"/>
<protein>
    <submittedName>
        <fullName evidence="2">Magnesium transporter, putative</fullName>
    </submittedName>
</protein>
<dbReference type="PANTHER" id="PTHR13890:SF35">
    <property type="entry name" value="MAGNESIUM TRANSPORTER MRS2-3"/>
    <property type="match status" value="1"/>
</dbReference>
<organism evidence="2 4">
    <name type="scientific">Medicago truncatula</name>
    <name type="common">Barrel medic</name>
    <name type="synonym">Medicago tribuloides</name>
    <dbReference type="NCBI Taxonomy" id="3880"/>
    <lineage>
        <taxon>Eukaryota</taxon>
        <taxon>Viridiplantae</taxon>
        <taxon>Streptophyta</taxon>
        <taxon>Embryophyta</taxon>
        <taxon>Tracheophyta</taxon>
        <taxon>Spermatophyta</taxon>
        <taxon>Magnoliopsida</taxon>
        <taxon>eudicotyledons</taxon>
        <taxon>Gunneridae</taxon>
        <taxon>Pentapetalae</taxon>
        <taxon>rosids</taxon>
        <taxon>fabids</taxon>
        <taxon>Fabales</taxon>
        <taxon>Fabaceae</taxon>
        <taxon>Papilionoideae</taxon>
        <taxon>50 kb inversion clade</taxon>
        <taxon>NPAAA clade</taxon>
        <taxon>Hologalegina</taxon>
        <taxon>IRL clade</taxon>
        <taxon>Trifolieae</taxon>
        <taxon>Medicago</taxon>
    </lineage>
</organism>
<dbReference type="Gene3D" id="2.40.128.330">
    <property type="match status" value="1"/>
</dbReference>
<dbReference type="InterPro" id="IPR039204">
    <property type="entry name" value="MRS2-like"/>
</dbReference>
<accession>A0A0C3V920</accession>
<evidence type="ECO:0000313" key="3">
    <source>
        <dbReference type="EnsemblPlants" id="AES67864"/>
    </source>
</evidence>
<keyword evidence="4" id="KW-1185">Reference proteome</keyword>
<reference evidence="2 4" key="2">
    <citation type="journal article" date="2014" name="BMC Genomics">
        <title>An improved genome release (version Mt4.0) for the model legume Medicago truncatula.</title>
        <authorList>
            <person name="Tang H."/>
            <person name="Krishnakumar V."/>
            <person name="Bidwell S."/>
            <person name="Rosen B."/>
            <person name="Chan A."/>
            <person name="Zhou S."/>
            <person name="Gentzbittel L."/>
            <person name="Childs K.L."/>
            <person name="Yandell M."/>
            <person name="Gundlach H."/>
            <person name="Mayer K.F."/>
            <person name="Schwartz D.C."/>
            <person name="Town C.D."/>
        </authorList>
    </citation>
    <scope>GENOME REANNOTATION</scope>
    <source>
        <strain evidence="3 4">cv. Jemalong A17</strain>
    </source>
</reference>
<dbReference type="PANTHER" id="PTHR13890">
    <property type="entry name" value="RNA SPLICING PROTEIN MRS2, MITOCHONDRIAL"/>
    <property type="match status" value="1"/>
</dbReference>
<reference evidence="3" key="3">
    <citation type="submission" date="2015-04" db="UniProtKB">
        <authorList>
            <consortium name="EnsemblPlants"/>
        </authorList>
    </citation>
    <scope>IDENTIFICATION</scope>
    <source>
        <strain evidence="3">cv. Jemalong A17</strain>
    </source>
</reference>
<evidence type="ECO:0000256" key="1">
    <source>
        <dbReference type="ARBA" id="ARBA00007535"/>
    </source>
</evidence>
<dbReference type="PaxDb" id="3880-AES67864"/>
<evidence type="ECO:0000313" key="4">
    <source>
        <dbReference type="Proteomes" id="UP000002051"/>
    </source>
</evidence>
<dbReference type="Pfam" id="PF22099">
    <property type="entry name" value="MRS2-like"/>
    <property type="match status" value="1"/>
</dbReference>
<proteinExistence type="inferred from homology"/>
<dbReference type="GO" id="GO:0015693">
    <property type="term" value="P:magnesium ion transport"/>
    <property type="evidence" value="ECO:0000318"/>
    <property type="project" value="GO_Central"/>
</dbReference>
<name>G7IUJ2_MEDTR</name>
<dbReference type="GO" id="GO:0015095">
    <property type="term" value="F:magnesium ion transmembrane transporter activity"/>
    <property type="evidence" value="ECO:0000318"/>
    <property type="project" value="GO_Central"/>
</dbReference>
<comment type="similarity">
    <text evidence="1">Belongs to the CorA metal ion transporter (MIT) (TC 1.A.35.5) family.</text>
</comment>
<dbReference type="STRING" id="3880.G7IUJ2"/>
<accession>G7IUJ2</accession>
<dbReference type="Proteomes" id="UP000002051">
    <property type="component" value="Chromosome 2"/>
</dbReference>